<dbReference type="Pfam" id="PF00069">
    <property type="entry name" value="Pkinase"/>
    <property type="match status" value="1"/>
</dbReference>
<feature type="compositionally biased region" description="Pro residues" evidence="12">
    <location>
        <begin position="408"/>
        <end position="420"/>
    </location>
</feature>
<feature type="region of interest" description="Disordered" evidence="12">
    <location>
        <begin position="697"/>
        <end position="775"/>
    </location>
</feature>
<dbReference type="GO" id="GO:0110031">
    <property type="term" value="P:negative regulation of G2/MI transition of meiotic cell cycle"/>
    <property type="evidence" value="ECO:0007669"/>
    <property type="project" value="TreeGrafter"/>
</dbReference>
<feature type="compositionally biased region" description="Low complexity" evidence="12">
    <location>
        <begin position="1641"/>
        <end position="1659"/>
    </location>
</feature>
<dbReference type="InterPro" id="IPR017441">
    <property type="entry name" value="Protein_kinase_ATP_BS"/>
</dbReference>
<reference evidence="16" key="1">
    <citation type="journal article" date="2014" name="Proc. Natl. Acad. Sci. U.S.A.">
        <title>Extensive sampling of basidiomycete genomes demonstrates inadequacy of the white-rot/brown-rot paradigm for wood decay fungi.</title>
        <authorList>
            <person name="Riley R."/>
            <person name="Salamov A.A."/>
            <person name="Brown D.W."/>
            <person name="Nagy L.G."/>
            <person name="Floudas D."/>
            <person name="Held B.W."/>
            <person name="Levasseur A."/>
            <person name="Lombard V."/>
            <person name="Morin E."/>
            <person name="Otillar R."/>
            <person name="Lindquist E.A."/>
            <person name="Sun H."/>
            <person name="LaButti K.M."/>
            <person name="Schmutz J."/>
            <person name="Jabbour D."/>
            <person name="Luo H."/>
            <person name="Baker S.E."/>
            <person name="Pisabarro A.G."/>
            <person name="Walton J.D."/>
            <person name="Blanchette R.A."/>
            <person name="Henrissat B."/>
            <person name="Martin F."/>
            <person name="Cullen D."/>
            <person name="Hibbett D.S."/>
            <person name="Grigoriev I.V."/>
        </authorList>
    </citation>
    <scope>NUCLEOTIDE SEQUENCE [LARGE SCALE GENOMIC DNA]</scope>
    <source>
        <strain evidence="16">CBS 339.88</strain>
    </source>
</reference>
<evidence type="ECO:0000256" key="8">
    <source>
        <dbReference type="ARBA" id="ARBA00037982"/>
    </source>
</evidence>
<comment type="similarity">
    <text evidence="8">Belongs to the protein kinase superfamily. Ser/Thr protein kinase family. GCN2 subfamily.</text>
</comment>
<name>A0A067T087_GALM3</name>
<dbReference type="PROSITE" id="PS00108">
    <property type="entry name" value="PROTEIN_KINASE_ST"/>
    <property type="match status" value="1"/>
</dbReference>
<evidence type="ECO:0000256" key="1">
    <source>
        <dbReference type="ARBA" id="ARBA00022679"/>
    </source>
</evidence>
<comment type="subcellular location">
    <subcellularLocation>
        <location evidence="9 11">Nucleus</location>
    </subcellularLocation>
</comment>
<feature type="region of interest" description="Disordered" evidence="12">
    <location>
        <begin position="1558"/>
        <end position="1587"/>
    </location>
</feature>
<feature type="compositionally biased region" description="Polar residues" evidence="12">
    <location>
        <begin position="1423"/>
        <end position="1436"/>
    </location>
</feature>
<dbReference type="InterPro" id="IPR001356">
    <property type="entry name" value="HD"/>
</dbReference>
<dbReference type="GO" id="GO:0005737">
    <property type="term" value="C:cytoplasm"/>
    <property type="evidence" value="ECO:0007669"/>
    <property type="project" value="TreeGrafter"/>
</dbReference>
<dbReference type="GO" id="GO:0004713">
    <property type="term" value="F:protein tyrosine kinase activity"/>
    <property type="evidence" value="ECO:0007669"/>
    <property type="project" value="TreeGrafter"/>
</dbReference>
<evidence type="ECO:0000256" key="2">
    <source>
        <dbReference type="ARBA" id="ARBA00022741"/>
    </source>
</evidence>
<feature type="region of interest" description="Disordered" evidence="12">
    <location>
        <begin position="1635"/>
        <end position="1688"/>
    </location>
</feature>
<feature type="compositionally biased region" description="Acidic residues" evidence="12">
    <location>
        <begin position="227"/>
        <end position="248"/>
    </location>
</feature>
<dbReference type="PROSITE" id="PS50071">
    <property type="entry name" value="HOMEOBOX_2"/>
    <property type="match status" value="1"/>
</dbReference>
<dbReference type="Gene3D" id="1.10.510.10">
    <property type="entry name" value="Transferase(Phosphotransferase) domain 1"/>
    <property type="match status" value="1"/>
</dbReference>
<feature type="compositionally biased region" description="Low complexity" evidence="12">
    <location>
        <begin position="789"/>
        <end position="800"/>
    </location>
</feature>
<dbReference type="GO" id="GO:0003677">
    <property type="term" value="F:DNA binding"/>
    <property type="evidence" value="ECO:0007669"/>
    <property type="project" value="UniProtKB-UniRule"/>
</dbReference>
<dbReference type="PROSITE" id="PS00027">
    <property type="entry name" value="HOMEOBOX_1"/>
    <property type="match status" value="1"/>
</dbReference>
<dbReference type="Proteomes" id="UP000027222">
    <property type="component" value="Unassembled WGS sequence"/>
</dbReference>
<evidence type="ECO:0000313" key="16">
    <source>
        <dbReference type="Proteomes" id="UP000027222"/>
    </source>
</evidence>
<evidence type="ECO:0000256" key="10">
    <source>
        <dbReference type="PROSITE-ProRule" id="PRU10141"/>
    </source>
</evidence>
<dbReference type="SMART" id="SM00220">
    <property type="entry name" value="S_TKc"/>
    <property type="match status" value="1"/>
</dbReference>
<accession>A0A067T087</accession>
<keyword evidence="4 10" id="KW-0067">ATP-binding</keyword>
<feature type="domain" description="Protein kinase" evidence="13">
    <location>
        <begin position="915"/>
        <end position="1209"/>
    </location>
</feature>
<keyword evidence="2 10" id="KW-0547">Nucleotide-binding</keyword>
<dbReference type="InterPro" id="IPR011009">
    <property type="entry name" value="Kinase-like_dom_sf"/>
</dbReference>
<feature type="region of interest" description="Disordered" evidence="12">
    <location>
        <begin position="865"/>
        <end position="886"/>
    </location>
</feature>
<dbReference type="SMART" id="SM00389">
    <property type="entry name" value="HOX"/>
    <property type="match status" value="1"/>
</dbReference>
<gene>
    <name evidence="15" type="ORF">GALMADRAFT_211191</name>
</gene>
<dbReference type="CDD" id="cd00086">
    <property type="entry name" value="homeodomain"/>
    <property type="match status" value="1"/>
</dbReference>
<feature type="compositionally biased region" description="Low complexity" evidence="12">
    <location>
        <begin position="1404"/>
        <end position="1413"/>
    </location>
</feature>
<proteinExistence type="inferred from homology"/>
<keyword evidence="16" id="KW-1185">Reference proteome</keyword>
<dbReference type="SUPFAM" id="SSF56112">
    <property type="entry name" value="Protein kinase-like (PK-like)"/>
    <property type="match status" value="1"/>
</dbReference>
<dbReference type="GO" id="GO:0005524">
    <property type="term" value="F:ATP binding"/>
    <property type="evidence" value="ECO:0007669"/>
    <property type="project" value="UniProtKB-UniRule"/>
</dbReference>
<dbReference type="Pfam" id="PF00046">
    <property type="entry name" value="Homeodomain"/>
    <property type="match status" value="1"/>
</dbReference>
<feature type="region of interest" description="Disordered" evidence="12">
    <location>
        <begin position="1770"/>
        <end position="1826"/>
    </location>
</feature>
<evidence type="ECO:0000256" key="4">
    <source>
        <dbReference type="ARBA" id="ARBA00022840"/>
    </source>
</evidence>
<feature type="region of interest" description="Disordered" evidence="12">
    <location>
        <begin position="408"/>
        <end position="438"/>
    </location>
</feature>
<feature type="compositionally biased region" description="Polar residues" evidence="12">
    <location>
        <begin position="1449"/>
        <end position="1479"/>
    </location>
</feature>
<dbReference type="SUPFAM" id="SSF46689">
    <property type="entry name" value="Homeodomain-like"/>
    <property type="match status" value="1"/>
</dbReference>
<feature type="compositionally biased region" description="Acidic residues" evidence="12">
    <location>
        <begin position="737"/>
        <end position="746"/>
    </location>
</feature>
<evidence type="ECO:0000256" key="5">
    <source>
        <dbReference type="ARBA" id="ARBA00023125"/>
    </source>
</evidence>
<feature type="binding site" evidence="10">
    <location>
        <position position="948"/>
    </location>
    <ligand>
        <name>ATP</name>
        <dbReference type="ChEBI" id="CHEBI:30616"/>
    </ligand>
</feature>
<feature type="compositionally biased region" description="Basic and acidic residues" evidence="12">
    <location>
        <begin position="494"/>
        <end position="504"/>
    </location>
</feature>
<keyword evidence="6 9" id="KW-0371">Homeobox</keyword>
<evidence type="ECO:0000256" key="7">
    <source>
        <dbReference type="ARBA" id="ARBA00023242"/>
    </source>
</evidence>
<evidence type="ECO:0000256" key="11">
    <source>
        <dbReference type="RuleBase" id="RU000682"/>
    </source>
</evidence>
<dbReference type="InterPro" id="IPR000719">
    <property type="entry name" value="Prot_kinase_dom"/>
</dbReference>
<feature type="compositionally biased region" description="Polar residues" evidence="12">
    <location>
        <begin position="425"/>
        <end position="435"/>
    </location>
</feature>
<keyword evidence="5 9" id="KW-0238">DNA-binding</keyword>
<evidence type="ECO:0008006" key="17">
    <source>
        <dbReference type="Google" id="ProtNLM"/>
    </source>
</evidence>
<dbReference type="PROSITE" id="PS50011">
    <property type="entry name" value="PROTEIN_KINASE_DOM"/>
    <property type="match status" value="1"/>
</dbReference>
<evidence type="ECO:0000256" key="6">
    <source>
        <dbReference type="ARBA" id="ARBA00023155"/>
    </source>
</evidence>
<dbReference type="InterPro" id="IPR009057">
    <property type="entry name" value="Homeodomain-like_sf"/>
</dbReference>
<dbReference type="InterPro" id="IPR008271">
    <property type="entry name" value="Ser/Thr_kinase_AS"/>
</dbReference>
<feature type="region of interest" description="Disordered" evidence="12">
    <location>
        <begin position="789"/>
        <end position="848"/>
    </location>
</feature>
<feature type="domain" description="Homeobox" evidence="14">
    <location>
        <begin position="1296"/>
        <end position="1356"/>
    </location>
</feature>
<feature type="region of interest" description="Disordered" evidence="12">
    <location>
        <begin position="224"/>
        <end position="390"/>
    </location>
</feature>
<evidence type="ECO:0000259" key="13">
    <source>
        <dbReference type="PROSITE" id="PS50011"/>
    </source>
</evidence>
<dbReference type="InterPro" id="IPR050339">
    <property type="entry name" value="CC_SR_Kinase"/>
</dbReference>
<feature type="region of interest" description="Disordered" evidence="12">
    <location>
        <begin position="1352"/>
        <end position="1372"/>
    </location>
</feature>
<dbReference type="HOGENOM" id="CLU_234836_0_0_1"/>
<evidence type="ECO:0000313" key="15">
    <source>
        <dbReference type="EMBL" id="KDR75742.1"/>
    </source>
</evidence>
<dbReference type="EMBL" id="KL142380">
    <property type="protein sequence ID" value="KDR75742.1"/>
    <property type="molecule type" value="Genomic_DNA"/>
</dbReference>
<protein>
    <recommendedName>
        <fullName evidence="17">Protein kinase domain-containing protein</fullName>
    </recommendedName>
</protein>
<feature type="region of interest" description="Disordered" evidence="12">
    <location>
        <begin position="1855"/>
        <end position="1883"/>
    </location>
</feature>
<keyword evidence="1" id="KW-0808">Transferase</keyword>
<evidence type="ECO:0000256" key="3">
    <source>
        <dbReference type="ARBA" id="ARBA00022777"/>
    </source>
</evidence>
<keyword evidence="7 9" id="KW-0539">Nucleus</keyword>
<feature type="DNA-binding region" description="Homeobox" evidence="9">
    <location>
        <begin position="1298"/>
        <end position="1357"/>
    </location>
</feature>
<evidence type="ECO:0000259" key="14">
    <source>
        <dbReference type="PROSITE" id="PS50071"/>
    </source>
</evidence>
<dbReference type="Gene3D" id="1.10.10.60">
    <property type="entry name" value="Homeodomain-like"/>
    <property type="match status" value="1"/>
</dbReference>
<evidence type="ECO:0000256" key="12">
    <source>
        <dbReference type="SAM" id="MobiDB-lite"/>
    </source>
</evidence>
<feature type="region of interest" description="Disordered" evidence="12">
    <location>
        <begin position="480"/>
        <end position="505"/>
    </location>
</feature>
<feature type="region of interest" description="Disordered" evidence="12">
    <location>
        <begin position="1"/>
        <end position="41"/>
    </location>
</feature>
<dbReference type="InterPro" id="IPR017970">
    <property type="entry name" value="Homeobox_CS"/>
</dbReference>
<sequence length="1948" mass="210644">MSPNTKYNRRHCTPPRNTAAYDSPMLPPSPLRHHPLFPLNTNVDTPAQAHSYNPFFAPKPQPIPADDEEGAIFLSSNSGSGQFPAFFSTSTSQPLRTPVKQVHRIASRSTLAANTLFGFSATPAAPPADLVSAQAARVGVGTKRKSTPHATPLRPNNLTPLKTAQSVHPDSSFERLAPLQAPKFTERTPQTKAETDAYLKRQTATLTRLRLSDQIPIACASAAGDGTEFDFEGPADDSGCEMDEDEPADSPFLNKPRKPAQRPRSLVFQAPVTKGKEKEEVAEAISPGGHVTKRRARSRPVSAELREQAFKVPKSPIRSGIPCRVGGANRPRHSGPVVFPSTAHRGRLSPASNSSPSDAGSPRPRRRISGNVGSTSVRHHQPSFYPPRAPLSRIESVSSATLFFGPAIPAPSPSKGPTPAPANANPRSRTSSNVHSAAPVPFSPLPVPRQQLHLRPNMAHRHSYAGPESSATVWNAFQMRDVSPSPGSSPFQEDDQRSRRRDSTDMEDEDMFFAGEGDSSFVLSVTSPKPKIEPPMPMPLKYKPQELSLRNSVSDEEDVHSAGSSGGGFLNVMPKASTSVSSFCSDDYEGLVTPGITPDGPSGWPTNTNVFVNGADDDHVHGHPYGHDGGVDVDAFIMKTLADASKGAQTTGMPKKAPGTPVKKSRPGLAYFGVERPWQSAVASKVGLKDDCDFLKEGNNGKKPRKSMPAAFPVVLPKPGLRERKAAMTRRNQDNNTDTEPEDAEESPSTRRDTGRYTGLGLGMPPPPTALSKGGISALPRNRWLMRRSSSGAFSSGGDSLTTTPTRTKGIDWQLPKPRIPLRLSPSGETLGKDSPRSASGSSSSSSIITLHSPTAARAANVNGTRAAHGQEHQQHHLAPRASVSTRTRRLSDAAYAIGFAGEDELQPGRFARDFEEIEEVGSGEFGKVIKAQRKGDDGTVGVYAIKKSKRFEGAKHRLRLREEVDTLKHLSQAALTQYVDGRHPNVLAYVDSWEEDEALFIQTELCESGNLARFLWEYGRVFPRLDEARVWKIVVDLSNGLRFIHDSGVIHLDLKPSNVFVTKEGRFKIGDFGMASLWPRPVDTVSCTSGSTTTTRGFEREGDKLYLAPEVLQGRYGKAADVFSFGMTILETASNIVVPDQLSRFPLPVARPADVRPGEGWQRLRREDLSQVDVDELSPELVGLIWGMMRTDPGRRLTIGEVCAHPVVSRARGEMERVGEGLRREGKSEWLASPLASVAEGFLEMVLERRGLTESGGVPGNQMGYQNPPSYPRALVPNSPDPAAVDFRAFYPYTPNEVKHRKRTTSAQLKVLEAVFKKDTKPNASLRNELAIQLEMTARGVQVWFQNRRAKEKVKGGKGPGGAKMSGSSSIDGLKEDSLVIKDEADADSLLQDSSIDELDAFSQSPTSSGSPASPPQLHLITDSTSFPWQNSSAEATPDSATLPIRPPTNTFVSTSLNADSSSDIYSQRRGSLPSNAFPQPESALGSPSIDSFDPFVRRCSVDASLQRLAHNPFASLARAKNSALYGPGFGVAQSGSGSGLRHHHQLNRMPYGYHAPPHHQRRGLSSSFASMPQHASMRRLSMDSRPTRFAPLTRTHLSQSPSPVTPYNAAIRVSLPDQQLYALSSRPLASPIPGPLPSPGFSFGAASTPSMASPSSGDSERNSPDSLKSFNFRGDEHDDDGATSPSYDAYSRFGSIASIATSESSINSSYYAEIGGPSVEHHLAEERRDSCASGHFLGMLSGLDVGSVDHMQTSINLANFSPHEEYNFPGANDGVELVSSGDMHQQQQQQHHPGPNYPSPTSTITPRDSPHAQDAPAAVGTPNVPISTSSELAFALESKPDQVTRQEQYLTYGGSEHQSSEQDGASYYSQESHVQEQKQQQELTYPPAGYADAYSNEVHQQQQQQQLDYISGYSPSGAYADALSASVSVVGMDNGMQSVDAFAAYT</sequence>
<dbReference type="Gene3D" id="3.30.200.20">
    <property type="entry name" value="Phosphorylase Kinase, domain 1"/>
    <property type="match status" value="1"/>
</dbReference>
<feature type="region of interest" description="Disordered" evidence="12">
    <location>
        <begin position="1402"/>
        <end position="1487"/>
    </location>
</feature>
<organism evidence="15 16">
    <name type="scientific">Galerina marginata (strain CBS 339.88)</name>
    <dbReference type="NCBI Taxonomy" id="685588"/>
    <lineage>
        <taxon>Eukaryota</taxon>
        <taxon>Fungi</taxon>
        <taxon>Dikarya</taxon>
        <taxon>Basidiomycota</taxon>
        <taxon>Agaricomycotina</taxon>
        <taxon>Agaricomycetes</taxon>
        <taxon>Agaricomycetidae</taxon>
        <taxon>Agaricales</taxon>
        <taxon>Agaricineae</taxon>
        <taxon>Strophariaceae</taxon>
        <taxon>Galerina</taxon>
    </lineage>
</organism>
<dbReference type="PANTHER" id="PTHR11042:SF190">
    <property type="entry name" value="MITOSIS INHIBITOR PROTEIN KINASE MIK1"/>
    <property type="match status" value="1"/>
</dbReference>
<dbReference type="GO" id="GO:0005634">
    <property type="term" value="C:nucleus"/>
    <property type="evidence" value="ECO:0007669"/>
    <property type="project" value="UniProtKB-SubCell"/>
</dbReference>
<dbReference type="PROSITE" id="PS00107">
    <property type="entry name" value="PROTEIN_KINASE_ATP"/>
    <property type="match status" value="1"/>
</dbReference>
<dbReference type="GO" id="GO:0000981">
    <property type="term" value="F:DNA-binding transcription factor activity, RNA polymerase II-specific"/>
    <property type="evidence" value="ECO:0007669"/>
    <property type="project" value="InterPro"/>
</dbReference>
<dbReference type="STRING" id="685588.A0A067T087"/>
<feature type="compositionally biased region" description="Low complexity" evidence="12">
    <location>
        <begin position="837"/>
        <end position="847"/>
    </location>
</feature>
<dbReference type="PANTHER" id="PTHR11042">
    <property type="entry name" value="EUKARYOTIC TRANSLATION INITIATION FACTOR 2-ALPHA KINASE EIF2-ALPHA KINASE -RELATED"/>
    <property type="match status" value="1"/>
</dbReference>
<dbReference type="OrthoDB" id="5337378at2759"/>
<evidence type="ECO:0000256" key="9">
    <source>
        <dbReference type="PROSITE-ProRule" id="PRU00108"/>
    </source>
</evidence>
<keyword evidence="3" id="KW-0418">Kinase</keyword>